<dbReference type="HAMAP" id="MF_00101">
    <property type="entry name" value="AcpS"/>
    <property type="match status" value="1"/>
</dbReference>
<dbReference type="InterPro" id="IPR004568">
    <property type="entry name" value="Ppantetheine-prot_Trfase_dom"/>
</dbReference>
<feature type="binding site" evidence="8">
    <location>
        <position position="8"/>
    </location>
    <ligand>
        <name>Mg(2+)</name>
        <dbReference type="ChEBI" id="CHEBI:18420"/>
    </ligand>
</feature>
<keyword evidence="5 8" id="KW-0460">Magnesium</keyword>
<organism evidence="10 11">
    <name type="scientific">Bacillus thermozeamaize</name>
    <dbReference type="NCBI Taxonomy" id="230954"/>
    <lineage>
        <taxon>Bacteria</taxon>
        <taxon>Bacillati</taxon>
        <taxon>Bacillota</taxon>
        <taxon>Bacilli</taxon>
        <taxon>Bacillales</taxon>
        <taxon>Bacillaceae</taxon>
        <taxon>Bacillus</taxon>
    </lineage>
</organism>
<keyword evidence="3 8" id="KW-0479">Metal-binding</keyword>
<comment type="function">
    <text evidence="8">Transfers the 4'-phosphopantetheine moiety from coenzyme A to a Ser of acyl-carrier-protein.</text>
</comment>
<dbReference type="SUPFAM" id="SSF56214">
    <property type="entry name" value="4'-phosphopantetheinyl transferase"/>
    <property type="match status" value="1"/>
</dbReference>
<accession>A0A1Y3PTJ3</accession>
<keyword evidence="7 8" id="KW-0275">Fatty acid biosynthesis</keyword>
<comment type="similarity">
    <text evidence="8">Belongs to the P-Pant transferase superfamily. AcpS family.</text>
</comment>
<evidence type="ECO:0000313" key="10">
    <source>
        <dbReference type="EMBL" id="OUM90334.1"/>
    </source>
</evidence>
<comment type="catalytic activity">
    <reaction evidence="8">
        <text>apo-[ACP] + CoA = holo-[ACP] + adenosine 3',5'-bisphosphate + H(+)</text>
        <dbReference type="Rhea" id="RHEA:12068"/>
        <dbReference type="Rhea" id="RHEA-COMP:9685"/>
        <dbReference type="Rhea" id="RHEA-COMP:9690"/>
        <dbReference type="ChEBI" id="CHEBI:15378"/>
        <dbReference type="ChEBI" id="CHEBI:29999"/>
        <dbReference type="ChEBI" id="CHEBI:57287"/>
        <dbReference type="ChEBI" id="CHEBI:58343"/>
        <dbReference type="ChEBI" id="CHEBI:64479"/>
        <dbReference type="EC" id="2.7.8.7"/>
    </reaction>
</comment>
<dbReference type="EMBL" id="LZRT01000019">
    <property type="protein sequence ID" value="OUM90334.1"/>
    <property type="molecule type" value="Genomic_DNA"/>
</dbReference>
<dbReference type="GO" id="GO:0000287">
    <property type="term" value="F:magnesium ion binding"/>
    <property type="evidence" value="ECO:0007669"/>
    <property type="project" value="UniProtKB-UniRule"/>
</dbReference>
<dbReference type="NCBIfam" id="TIGR00556">
    <property type="entry name" value="pantethn_trn"/>
    <property type="match status" value="1"/>
</dbReference>
<evidence type="ECO:0000259" key="9">
    <source>
        <dbReference type="Pfam" id="PF01648"/>
    </source>
</evidence>
<evidence type="ECO:0000256" key="1">
    <source>
        <dbReference type="ARBA" id="ARBA00022516"/>
    </source>
</evidence>
<name>A0A1Y3PTJ3_9BACI</name>
<dbReference type="AlphaFoldDB" id="A0A1Y3PTJ3"/>
<feature type="binding site" evidence="8">
    <location>
        <position position="59"/>
    </location>
    <ligand>
        <name>Mg(2+)</name>
        <dbReference type="ChEBI" id="CHEBI:18420"/>
    </ligand>
</feature>
<dbReference type="Gene3D" id="3.90.470.20">
    <property type="entry name" value="4'-phosphopantetheinyl transferase domain"/>
    <property type="match status" value="1"/>
</dbReference>
<evidence type="ECO:0000256" key="3">
    <source>
        <dbReference type="ARBA" id="ARBA00022723"/>
    </source>
</evidence>
<keyword evidence="4 8" id="KW-0276">Fatty acid metabolism</keyword>
<sequence length="148" mass="16248">MILGTGIDLVDIRRIEAVLSRQGERFVRRILTPAERDTYQTYTGQRQLQYLAGRFAIKEAVAKAIGTGIGAWLGWQDLETSQEGGRPTVFLSEAAKRRLNGFLSAQKGTGGIGDDAPGMWERLSIHVSLSHERNYLVAQAVAEACSDV</sequence>
<dbReference type="GO" id="GO:0005737">
    <property type="term" value="C:cytoplasm"/>
    <property type="evidence" value="ECO:0007669"/>
    <property type="project" value="UniProtKB-SubCell"/>
</dbReference>
<keyword evidence="8" id="KW-0963">Cytoplasm</keyword>
<evidence type="ECO:0000256" key="2">
    <source>
        <dbReference type="ARBA" id="ARBA00022679"/>
    </source>
</evidence>
<dbReference type="InterPro" id="IPR008278">
    <property type="entry name" value="4-PPantetheinyl_Trfase_dom"/>
</dbReference>
<dbReference type="Proteomes" id="UP000196475">
    <property type="component" value="Unassembled WGS sequence"/>
</dbReference>
<gene>
    <name evidence="8" type="primary">acpS</name>
    <name evidence="10" type="ORF">BAA01_15930</name>
</gene>
<reference evidence="11" key="1">
    <citation type="submission" date="2016-06" db="EMBL/GenBank/DDBJ databases">
        <authorList>
            <person name="Nascimento L."/>
            <person name="Pereira R.V."/>
            <person name="Martins L.F."/>
            <person name="Quaggio R.B."/>
            <person name="Silva A.M."/>
            <person name="Setubal J.C."/>
        </authorList>
    </citation>
    <scope>NUCLEOTIDE SEQUENCE [LARGE SCALE GENOMIC DNA]</scope>
</reference>
<keyword evidence="2 8" id="KW-0808">Transferase</keyword>
<evidence type="ECO:0000313" key="11">
    <source>
        <dbReference type="Proteomes" id="UP000196475"/>
    </source>
</evidence>
<evidence type="ECO:0000256" key="7">
    <source>
        <dbReference type="ARBA" id="ARBA00023160"/>
    </source>
</evidence>
<proteinExistence type="inferred from homology"/>
<dbReference type="EC" id="2.7.8.7" evidence="8"/>
<dbReference type="Pfam" id="PF01648">
    <property type="entry name" value="ACPS"/>
    <property type="match status" value="1"/>
</dbReference>
<keyword evidence="6 8" id="KW-0443">Lipid metabolism</keyword>
<evidence type="ECO:0000256" key="5">
    <source>
        <dbReference type="ARBA" id="ARBA00022842"/>
    </source>
</evidence>
<dbReference type="NCBIfam" id="TIGR00516">
    <property type="entry name" value="acpS"/>
    <property type="match status" value="1"/>
</dbReference>
<dbReference type="GO" id="GO:0008897">
    <property type="term" value="F:holo-[acyl-carrier-protein] synthase activity"/>
    <property type="evidence" value="ECO:0007669"/>
    <property type="project" value="UniProtKB-UniRule"/>
</dbReference>
<evidence type="ECO:0000256" key="6">
    <source>
        <dbReference type="ARBA" id="ARBA00023098"/>
    </source>
</evidence>
<evidence type="ECO:0000256" key="4">
    <source>
        <dbReference type="ARBA" id="ARBA00022832"/>
    </source>
</evidence>
<dbReference type="InterPro" id="IPR002582">
    <property type="entry name" value="ACPS"/>
</dbReference>
<comment type="subcellular location">
    <subcellularLocation>
        <location evidence="8">Cytoplasm</location>
    </subcellularLocation>
</comment>
<protein>
    <recommendedName>
        <fullName evidence="8">Holo-[acyl-carrier-protein] synthase</fullName>
        <shortName evidence="8">Holo-ACP synthase</shortName>
        <ecNumber evidence="8">2.7.8.7</ecNumber>
    </recommendedName>
    <alternativeName>
        <fullName evidence="8">4'-phosphopantetheinyl transferase AcpS</fullName>
    </alternativeName>
</protein>
<comment type="cofactor">
    <cofactor evidence="8">
        <name>Mg(2+)</name>
        <dbReference type="ChEBI" id="CHEBI:18420"/>
    </cofactor>
</comment>
<dbReference type="GO" id="GO:0006633">
    <property type="term" value="P:fatty acid biosynthetic process"/>
    <property type="evidence" value="ECO:0007669"/>
    <property type="project" value="UniProtKB-UniRule"/>
</dbReference>
<comment type="caution">
    <text evidence="10">The sequence shown here is derived from an EMBL/GenBank/DDBJ whole genome shotgun (WGS) entry which is preliminary data.</text>
</comment>
<keyword evidence="1 8" id="KW-0444">Lipid biosynthesis</keyword>
<dbReference type="InterPro" id="IPR037143">
    <property type="entry name" value="4-PPantetheinyl_Trfase_dom_sf"/>
</dbReference>
<evidence type="ECO:0000256" key="8">
    <source>
        <dbReference type="HAMAP-Rule" id="MF_00101"/>
    </source>
</evidence>
<feature type="domain" description="4'-phosphopantetheinyl transferase" evidence="9">
    <location>
        <begin position="5"/>
        <end position="98"/>
    </location>
</feature>